<evidence type="ECO:0000259" key="7">
    <source>
        <dbReference type="Pfam" id="PF01773"/>
    </source>
</evidence>
<dbReference type="Pfam" id="PF07670">
    <property type="entry name" value="Gate"/>
    <property type="match status" value="1"/>
</dbReference>
<evidence type="ECO:0000256" key="6">
    <source>
        <dbReference type="ARBA" id="ARBA00023136"/>
    </source>
</evidence>
<dbReference type="AlphaFoldDB" id="A0A6A4KC83"/>
<name>A0A6A4KC83_APOLU</name>
<comment type="subcellular location">
    <subcellularLocation>
        <location evidence="1">Cell membrane</location>
        <topology evidence="1">Multi-pass membrane protein</topology>
    </subcellularLocation>
</comment>
<dbReference type="InterPro" id="IPR008276">
    <property type="entry name" value="C_nuclsd_transpt"/>
</dbReference>
<dbReference type="InterPro" id="IPR002668">
    <property type="entry name" value="CNT_N_dom"/>
</dbReference>
<keyword evidence="6" id="KW-0472">Membrane</keyword>
<gene>
    <name evidence="10" type="ORF">GE061_013863</name>
</gene>
<keyword evidence="11" id="KW-1185">Reference proteome</keyword>
<evidence type="ECO:0000256" key="5">
    <source>
        <dbReference type="ARBA" id="ARBA00022989"/>
    </source>
</evidence>
<comment type="similarity">
    <text evidence="2">Belongs to the concentrative nucleoside transporter (CNT) (TC 2.A.41) family.</text>
</comment>
<dbReference type="InterPro" id="IPR011642">
    <property type="entry name" value="Gate_dom"/>
</dbReference>
<feature type="domain" description="Nucleoside transporter/FeoB GTPase Gate" evidence="9">
    <location>
        <begin position="311"/>
        <end position="403"/>
    </location>
</feature>
<keyword evidence="3" id="KW-1003">Cell membrane</keyword>
<dbReference type="GO" id="GO:0005415">
    <property type="term" value="F:nucleoside:sodium symporter activity"/>
    <property type="evidence" value="ECO:0007669"/>
    <property type="project" value="TreeGrafter"/>
</dbReference>
<dbReference type="InterPro" id="IPR011657">
    <property type="entry name" value="CNT_C_dom"/>
</dbReference>
<dbReference type="GO" id="GO:0005886">
    <property type="term" value="C:plasma membrane"/>
    <property type="evidence" value="ECO:0007669"/>
    <property type="project" value="UniProtKB-SubCell"/>
</dbReference>
<keyword evidence="4" id="KW-0812">Transmembrane</keyword>
<evidence type="ECO:0000313" key="10">
    <source>
        <dbReference type="EMBL" id="KAF6210753.1"/>
    </source>
</evidence>
<dbReference type="OrthoDB" id="6075923at2759"/>
<evidence type="ECO:0000313" key="11">
    <source>
        <dbReference type="Proteomes" id="UP000466442"/>
    </source>
</evidence>
<dbReference type="Pfam" id="PF07662">
    <property type="entry name" value="Nucleos_tra2_C"/>
    <property type="match status" value="1"/>
</dbReference>
<protein>
    <recommendedName>
        <fullName evidence="12">Sodium/nucleoside cotransporter</fullName>
    </recommendedName>
</protein>
<evidence type="ECO:0000256" key="1">
    <source>
        <dbReference type="ARBA" id="ARBA00004651"/>
    </source>
</evidence>
<evidence type="ECO:0000259" key="9">
    <source>
        <dbReference type="Pfam" id="PF07670"/>
    </source>
</evidence>
<feature type="domain" description="Concentrative nucleoside transporter N-terminal" evidence="7">
    <location>
        <begin position="225"/>
        <end position="297"/>
    </location>
</feature>
<dbReference type="PANTHER" id="PTHR10590">
    <property type="entry name" value="SODIUM/NUCLEOSIDE COTRANSPORTER"/>
    <property type="match status" value="1"/>
</dbReference>
<dbReference type="Pfam" id="PF01773">
    <property type="entry name" value="Nucleos_tra2_N"/>
    <property type="match status" value="1"/>
</dbReference>
<dbReference type="EMBL" id="WIXP02000005">
    <property type="protein sequence ID" value="KAF6210753.1"/>
    <property type="molecule type" value="Genomic_DNA"/>
</dbReference>
<dbReference type="Proteomes" id="UP000466442">
    <property type="component" value="Linkage Group LG5"/>
</dbReference>
<feature type="domain" description="Concentrative nucleoside transporter C-terminal" evidence="8">
    <location>
        <begin position="411"/>
        <end position="618"/>
    </location>
</feature>
<evidence type="ECO:0000256" key="4">
    <source>
        <dbReference type="ARBA" id="ARBA00022692"/>
    </source>
</evidence>
<evidence type="ECO:0000259" key="8">
    <source>
        <dbReference type="Pfam" id="PF07662"/>
    </source>
</evidence>
<reference evidence="10" key="1">
    <citation type="journal article" date="2021" name="Mol. Ecol. Resour.">
        <title>Apolygus lucorum genome provides insights into omnivorousness and mesophyll feeding.</title>
        <authorList>
            <person name="Liu Y."/>
            <person name="Liu H."/>
            <person name="Wang H."/>
            <person name="Huang T."/>
            <person name="Liu B."/>
            <person name="Yang B."/>
            <person name="Yin L."/>
            <person name="Li B."/>
            <person name="Zhang Y."/>
            <person name="Zhang S."/>
            <person name="Jiang F."/>
            <person name="Zhang X."/>
            <person name="Ren Y."/>
            <person name="Wang B."/>
            <person name="Wang S."/>
            <person name="Lu Y."/>
            <person name="Wu K."/>
            <person name="Fan W."/>
            <person name="Wang G."/>
        </authorList>
    </citation>
    <scope>NUCLEOTIDE SEQUENCE</scope>
    <source>
        <strain evidence="10">12Hb</strain>
    </source>
</reference>
<sequence>MTIHKDAPVAPSPLAERSLPSSTWLSVPGTTTEKVYLTILASLTRHRNNSSGTISLGPPNGSRCLANSTSFLTVPTLPQPEYLEPCGGMIGKGIVVCWASMKEVMRRAESVRTISIKLLLATVFFVYFGFVVKTYVDRGYQLDWCYGYGKAFLMFGLIAWFVMYYQALKRHTDVIINTVQSNTSLTQSRWLGYFKNTVVGLFLVSFVVYMIYESIDQLERLRSLLGIFAFVAIGAVFSKHPDYIRWGSLFSGLSLHILIGLLTIKFEAGRNIVQCIGNSVVTFLECGYSGASFVFGKVLVDDNHVFAFESLSVLYFLSTIVYILFHLGWIQVVCFKVGGFIQLLMGTTVIESVNSVTTIFLGMSEAPLLYAKYIALLTPSEIHTIMAAGFATVAGTLLAAYTALGIDPKNVITASAMAAPAALTFGKLFYPENRKSKTSSGNIEMLKGQEKTIIDAACTGAFSAIGIVASIIATVVASVSLVAFVNQTCTWLGRLVGADDFTVDYILGKVFIPLAWLMGVKSDECSSVASLIGLKSFINEFVAYQKLGELKKEGLLSVRSETIATFALCGFANPGSLASSIALLTKLAPNQSEVITRVAFRALIAGSITSFTSATIAGLLMDEPMANSFNGGNSTETYIYDI</sequence>
<organism evidence="10 11">
    <name type="scientific">Apolygus lucorum</name>
    <name type="common">Small green plant bug</name>
    <name type="synonym">Lygocoris lucorum</name>
    <dbReference type="NCBI Taxonomy" id="248454"/>
    <lineage>
        <taxon>Eukaryota</taxon>
        <taxon>Metazoa</taxon>
        <taxon>Ecdysozoa</taxon>
        <taxon>Arthropoda</taxon>
        <taxon>Hexapoda</taxon>
        <taxon>Insecta</taxon>
        <taxon>Pterygota</taxon>
        <taxon>Neoptera</taxon>
        <taxon>Paraneoptera</taxon>
        <taxon>Hemiptera</taxon>
        <taxon>Heteroptera</taxon>
        <taxon>Panheteroptera</taxon>
        <taxon>Cimicomorpha</taxon>
        <taxon>Miridae</taxon>
        <taxon>Mirini</taxon>
        <taxon>Apolygus</taxon>
    </lineage>
</organism>
<comment type="caution">
    <text evidence="10">The sequence shown here is derived from an EMBL/GenBank/DDBJ whole genome shotgun (WGS) entry which is preliminary data.</text>
</comment>
<proteinExistence type="inferred from homology"/>
<accession>A0A6A4KC83</accession>
<evidence type="ECO:0000256" key="2">
    <source>
        <dbReference type="ARBA" id="ARBA00009033"/>
    </source>
</evidence>
<dbReference type="PANTHER" id="PTHR10590:SF4">
    <property type="entry name" value="SOLUTE CARRIER FAMILY 28 MEMBER 3"/>
    <property type="match status" value="1"/>
</dbReference>
<evidence type="ECO:0000256" key="3">
    <source>
        <dbReference type="ARBA" id="ARBA00022475"/>
    </source>
</evidence>
<keyword evidence="5" id="KW-1133">Transmembrane helix</keyword>
<evidence type="ECO:0008006" key="12">
    <source>
        <dbReference type="Google" id="ProtNLM"/>
    </source>
</evidence>